<organism evidence="1 2">
    <name type="scientific">Gemella haemolysans</name>
    <dbReference type="NCBI Taxonomy" id="1379"/>
    <lineage>
        <taxon>Bacteria</taxon>
        <taxon>Bacillati</taxon>
        <taxon>Bacillota</taxon>
        <taxon>Bacilli</taxon>
        <taxon>Bacillales</taxon>
        <taxon>Gemellaceae</taxon>
        <taxon>Gemella</taxon>
    </lineage>
</organism>
<protein>
    <submittedName>
        <fullName evidence="1">DUF2922 domain-containing protein</fullName>
    </submittedName>
</protein>
<comment type="caution">
    <text evidence="1">The sequence shown here is derived from an EMBL/GenBank/DDBJ whole genome shotgun (WGS) entry which is preliminary data.</text>
</comment>
<dbReference type="EMBL" id="JAQMFS010000062">
    <property type="protein sequence ID" value="MDB6186186.1"/>
    <property type="molecule type" value="Genomic_DNA"/>
</dbReference>
<dbReference type="AlphaFoldDB" id="A0AAW6B4Q1"/>
<name>A0AAW6B4Q1_9BACL</name>
<dbReference type="InterPro" id="IPR021321">
    <property type="entry name" value="DUF2922"/>
</dbReference>
<reference evidence="1" key="1">
    <citation type="submission" date="2023-08" db="EMBL/GenBank/DDBJ databases">
        <title>Dental plaque isolates bound by oral lectin ZG16B.</title>
        <authorList>
            <person name="Ghosh S."/>
        </authorList>
    </citation>
    <scope>NUCLEOTIDE SEQUENCE</scope>
    <source>
        <strain evidence="1">DP3_5B</strain>
    </source>
</reference>
<dbReference type="Pfam" id="PF11148">
    <property type="entry name" value="DUF2922"/>
    <property type="match status" value="1"/>
</dbReference>
<accession>A0AAW6B4Q1</accession>
<evidence type="ECO:0000313" key="1">
    <source>
        <dbReference type="EMBL" id="MDB6186186.1"/>
    </source>
</evidence>
<proteinExistence type="predicted"/>
<dbReference type="RefSeq" id="WP_271965470.1">
    <property type="nucleotide sequence ID" value="NZ_JAQMFS010000062.1"/>
</dbReference>
<dbReference type="Proteomes" id="UP001212217">
    <property type="component" value="Unassembled WGS sequence"/>
</dbReference>
<evidence type="ECO:0000313" key="2">
    <source>
        <dbReference type="Proteomes" id="UP001212217"/>
    </source>
</evidence>
<gene>
    <name evidence="1" type="ORF">PNO30_05225</name>
</gene>
<sequence>MEKKLNIYFNTENKKTYHIALSHPKENLSKATVEAVAQKIVDTKVFNNDKHTLTGFKKATYVTREASELQ</sequence>